<evidence type="ECO:0000256" key="4">
    <source>
        <dbReference type="ARBA" id="ARBA00023136"/>
    </source>
</evidence>
<evidence type="ECO:0000256" key="1">
    <source>
        <dbReference type="ARBA" id="ARBA00004141"/>
    </source>
</evidence>
<dbReference type="InterPro" id="IPR012340">
    <property type="entry name" value="NA-bd_OB-fold"/>
</dbReference>
<accession>A0A1M4T8E0</accession>
<keyword evidence="3 5" id="KW-1133">Transmembrane helix</keyword>
<keyword evidence="4 5" id="KW-0472">Membrane</keyword>
<evidence type="ECO:0000259" key="6">
    <source>
        <dbReference type="Pfam" id="PF01957"/>
    </source>
</evidence>
<feature type="transmembrane region" description="Helical" evidence="5">
    <location>
        <begin position="30"/>
        <end position="49"/>
    </location>
</feature>
<dbReference type="OrthoDB" id="9806253at2"/>
<dbReference type="PANTHER" id="PTHR33507">
    <property type="entry name" value="INNER MEMBRANE PROTEIN YBBJ"/>
    <property type="match status" value="1"/>
</dbReference>
<gene>
    <name evidence="8" type="ORF">SAMN05443638_10266</name>
</gene>
<dbReference type="Gene3D" id="2.40.50.140">
    <property type="entry name" value="Nucleic acid-binding proteins"/>
    <property type="match status" value="1"/>
</dbReference>
<dbReference type="EMBL" id="FQVM01000002">
    <property type="protein sequence ID" value="SHE40680.1"/>
    <property type="molecule type" value="Genomic_DNA"/>
</dbReference>
<evidence type="ECO:0000259" key="7">
    <source>
        <dbReference type="Pfam" id="PF24961"/>
    </source>
</evidence>
<dbReference type="InterPro" id="IPR052165">
    <property type="entry name" value="Membrane_assoc_protease"/>
</dbReference>
<dbReference type="Pfam" id="PF01957">
    <property type="entry name" value="NfeD"/>
    <property type="match status" value="1"/>
</dbReference>
<dbReference type="SUPFAM" id="SSF141322">
    <property type="entry name" value="NfeD domain-like"/>
    <property type="match status" value="1"/>
</dbReference>
<dbReference type="Proteomes" id="UP000184035">
    <property type="component" value="Unassembled WGS sequence"/>
</dbReference>
<dbReference type="Pfam" id="PF24961">
    <property type="entry name" value="NfeD_membrane"/>
    <property type="match status" value="1"/>
</dbReference>
<feature type="domain" description="NfeD-like C-terminal" evidence="6">
    <location>
        <begin position="105"/>
        <end position="159"/>
    </location>
</feature>
<dbReference type="InterPro" id="IPR002810">
    <property type="entry name" value="NfeD-like_C"/>
</dbReference>
<keyword evidence="9" id="KW-1185">Reference proteome</keyword>
<reference evidence="8 9" key="1">
    <citation type="submission" date="2016-11" db="EMBL/GenBank/DDBJ databases">
        <authorList>
            <person name="Jaros S."/>
            <person name="Januszkiewicz K."/>
            <person name="Wedrychowicz H."/>
        </authorList>
    </citation>
    <scope>NUCLEOTIDE SEQUENCE [LARGE SCALE GENOMIC DNA]</scope>
    <source>
        <strain evidence="8 9">DSM 2631</strain>
    </source>
</reference>
<dbReference type="GO" id="GO:0005886">
    <property type="term" value="C:plasma membrane"/>
    <property type="evidence" value="ECO:0007669"/>
    <property type="project" value="TreeGrafter"/>
</dbReference>
<dbReference type="InterPro" id="IPR056739">
    <property type="entry name" value="NfeD_membrane"/>
</dbReference>
<feature type="transmembrane region" description="Helical" evidence="5">
    <location>
        <begin position="55"/>
        <end position="78"/>
    </location>
</feature>
<dbReference type="PANTHER" id="PTHR33507:SF3">
    <property type="entry name" value="INNER MEMBRANE PROTEIN YBBJ"/>
    <property type="match status" value="1"/>
</dbReference>
<evidence type="ECO:0000256" key="3">
    <source>
        <dbReference type="ARBA" id="ARBA00022989"/>
    </source>
</evidence>
<evidence type="ECO:0000313" key="8">
    <source>
        <dbReference type="EMBL" id="SHE40680.1"/>
    </source>
</evidence>
<sequence>MIAANLSALVLVLLIIGFILVTIEMILPGFGAPGISGGICLLAAVIIGSNTIVEAVIMTMIILAVIGVLLAIIFVVFANKKVISPFVLKDEQKRSDGYISSSDLEYLLGKEGRAITDLRPAGSADFDGVKFDVVTDGEYISKGTNVKIIKVEGVKLLVSRIKHK</sequence>
<comment type="subcellular location">
    <subcellularLocation>
        <location evidence="1">Membrane</location>
        <topology evidence="1">Multi-pass membrane protein</topology>
    </subcellularLocation>
</comment>
<feature type="domain" description="NfeD integral membrane" evidence="7">
    <location>
        <begin position="5"/>
        <end position="75"/>
    </location>
</feature>
<organism evidence="8 9">
    <name type="scientific">Clostridium fallax</name>
    <dbReference type="NCBI Taxonomy" id="1533"/>
    <lineage>
        <taxon>Bacteria</taxon>
        <taxon>Bacillati</taxon>
        <taxon>Bacillota</taxon>
        <taxon>Clostridia</taxon>
        <taxon>Eubacteriales</taxon>
        <taxon>Clostridiaceae</taxon>
        <taxon>Clostridium</taxon>
    </lineage>
</organism>
<name>A0A1M4T8E0_9CLOT</name>
<dbReference type="RefSeq" id="WP_072892485.1">
    <property type="nucleotide sequence ID" value="NZ_FQVM01000002.1"/>
</dbReference>
<evidence type="ECO:0000313" key="9">
    <source>
        <dbReference type="Proteomes" id="UP000184035"/>
    </source>
</evidence>
<evidence type="ECO:0000256" key="5">
    <source>
        <dbReference type="SAM" id="Phobius"/>
    </source>
</evidence>
<dbReference type="AlphaFoldDB" id="A0A1M4T8E0"/>
<protein>
    <submittedName>
        <fullName evidence="8">NfeD-like C-terminal, partner-binding</fullName>
    </submittedName>
</protein>
<proteinExistence type="predicted"/>
<evidence type="ECO:0000256" key="2">
    <source>
        <dbReference type="ARBA" id="ARBA00022692"/>
    </source>
</evidence>
<feature type="transmembrane region" description="Helical" evidence="5">
    <location>
        <begin position="6"/>
        <end position="23"/>
    </location>
</feature>
<dbReference type="STRING" id="1533.SAMN05443638_10266"/>
<keyword evidence="2 5" id="KW-0812">Transmembrane</keyword>